<proteinExistence type="predicted"/>
<keyword evidence="1" id="KW-0812">Transmembrane</keyword>
<keyword evidence="3" id="KW-1185">Reference proteome</keyword>
<evidence type="ECO:0000313" key="3">
    <source>
        <dbReference type="Proteomes" id="UP000294850"/>
    </source>
</evidence>
<evidence type="ECO:0000256" key="1">
    <source>
        <dbReference type="SAM" id="Phobius"/>
    </source>
</evidence>
<dbReference type="EMBL" id="SMFL01000002">
    <property type="protein sequence ID" value="TDE17728.1"/>
    <property type="molecule type" value="Genomic_DNA"/>
</dbReference>
<dbReference type="RefSeq" id="WP_131957594.1">
    <property type="nucleotide sequence ID" value="NZ_SMFL01000002.1"/>
</dbReference>
<dbReference type="Proteomes" id="UP000294850">
    <property type="component" value="Unassembled WGS sequence"/>
</dbReference>
<dbReference type="AlphaFoldDB" id="A0A4V2Z526"/>
<protein>
    <submittedName>
        <fullName evidence="2">Uncharacterized protein</fullName>
    </submittedName>
</protein>
<accession>A0A4V2Z526</accession>
<gene>
    <name evidence="2" type="ORF">E0F88_07505</name>
</gene>
<feature type="transmembrane region" description="Helical" evidence="1">
    <location>
        <begin position="77"/>
        <end position="96"/>
    </location>
</feature>
<sequence>MNEVLGRNTAMLADVKDHVDIIKSIQATQVVELAQFKMTMTTMTTDIAEMKATCTLHEARTKKLEDESLERKTKLKFLAALWGGGTTLLGGIVLYGPKMLKFLGW</sequence>
<keyword evidence="1" id="KW-1133">Transmembrane helix</keyword>
<evidence type="ECO:0000313" key="2">
    <source>
        <dbReference type="EMBL" id="TDE17728.1"/>
    </source>
</evidence>
<organism evidence="2 3">
    <name type="scientific">Dyadobacter psychrotolerans</name>
    <dbReference type="NCBI Taxonomy" id="2541721"/>
    <lineage>
        <taxon>Bacteria</taxon>
        <taxon>Pseudomonadati</taxon>
        <taxon>Bacteroidota</taxon>
        <taxon>Cytophagia</taxon>
        <taxon>Cytophagales</taxon>
        <taxon>Spirosomataceae</taxon>
        <taxon>Dyadobacter</taxon>
    </lineage>
</organism>
<keyword evidence="1" id="KW-0472">Membrane</keyword>
<name>A0A4V2Z526_9BACT</name>
<reference evidence="2 3" key="1">
    <citation type="submission" date="2019-03" db="EMBL/GenBank/DDBJ databases">
        <title>Dyadobacter AR-3-6 sp. nov., isolated from arctic soil.</title>
        <authorList>
            <person name="Chaudhary D.K."/>
        </authorList>
    </citation>
    <scope>NUCLEOTIDE SEQUENCE [LARGE SCALE GENOMIC DNA]</scope>
    <source>
        <strain evidence="2 3">AR-3-6</strain>
    </source>
</reference>
<comment type="caution">
    <text evidence="2">The sequence shown here is derived from an EMBL/GenBank/DDBJ whole genome shotgun (WGS) entry which is preliminary data.</text>
</comment>